<reference evidence="2" key="3">
    <citation type="submission" date="2025-09" db="UniProtKB">
        <authorList>
            <consortium name="Ensembl"/>
        </authorList>
    </citation>
    <scope>IDENTIFICATION</scope>
</reference>
<protein>
    <submittedName>
        <fullName evidence="2">KRAB box domain containing 5</fullName>
    </submittedName>
</protein>
<sequence length="118" mass="13548">MISFTERGLDKEERPSEEKIRHSLLIPVRATCKARIRVQLRWGNSRKREIHSMDNCQDRARQHQGHEPKLQKDCLTLEKKPKASDTVHISEMRRPMMPAVGDPQRPTPGTASGLDLSL</sequence>
<reference evidence="2" key="2">
    <citation type="submission" date="2025-08" db="UniProtKB">
        <authorList>
            <consortium name="Ensembl"/>
        </authorList>
    </citation>
    <scope>IDENTIFICATION</scope>
</reference>
<reference evidence="2 3" key="1">
    <citation type="submission" date="2012-10" db="EMBL/GenBank/DDBJ databases">
        <authorList>
            <consortium name="Gibbon Genome Sequencing Consortium"/>
        </authorList>
    </citation>
    <scope>NUCLEOTIDE SEQUENCE [LARGE SCALE GENOMIC DNA]</scope>
</reference>
<evidence type="ECO:0000313" key="3">
    <source>
        <dbReference type="Proteomes" id="UP000001073"/>
    </source>
</evidence>
<evidence type="ECO:0000313" key="2">
    <source>
        <dbReference type="Ensembl" id="ENSNLEP00000046399.1"/>
    </source>
</evidence>
<accession>A0A2I3HS08</accession>
<name>A0A2I3HS08_NOMLE</name>
<gene>
    <name evidence="2" type="primary">KRBOX5</name>
</gene>
<feature type="compositionally biased region" description="Basic and acidic residues" evidence="1">
    <location>
        <begin position="56"/>
        <end position="94"/>
    </location>
</feature>
<dbReference type="GeneTree" id="ENSGT00940000164574"/>
<proteinExistence type="predicted"/>
<dbReference type="EMBL" id="ADFV01124693">
    <property type="status" value="NOT_ANNOTATED_CDS"/>
    <property type="molecule type" value="Genomic_DNA"/>
</dbReference>
<dbReference type="EMBL" id="ADFV01124695">
    <property type="status" value="NOT_ANNOTATED_CDS"/>
    <property type="molecule type" value="Genomic_DNA"/>
</dbReference>
<dbReference type="Ensembl" id="ENSNLET00000039031.1">
    <property type="protein sequence ID" value="ENSNLEP00000046399.1"/>
    <property type="gene ID" value="ENSNLEG00000027213.1"/>
</dbReference>
<dbReference type="AlphaFoldDB" id="A0A2I3HS08"/>
<keyword evidence="3" id="KW-1185">Reference proteome</keyword>
<organism evidence="2 3">
    <name type="scientific">Nomascus leucogenys</name>
    <name type="common">Northern white-cheeked gibbon</name>
    <name type="synonym">Hylobates leucogenys</name>
    <dbReference type="NCBI Taxonomy" id="61853"/>
    <lineage>
        <taxon>Eukaryota</taxon>
        <taxon>Metazoa</taxon>
        <taxon>Chordata</taxon>
        <taxon>Craniata</taxon>
        <taxon>Vertebrata</taxon>
        <taxon>Euteleostomi</taxon>
        <taxon>Mammalia</taxon>
        <taxon>Eutheria</taxon>
        <taxon>Euarchontoglires</taxon>
        <taxon>Primates</taxon>
        <taxon>Haplorrhini</taxon>
        <taxon>Catarrhini</taxon>
        <taxon>Hylobatidae</taxon>
        <taxon>Nomascus</taxon>
    </lineage>
</organism>
<dbReference type="Proteomes" id="UP000001073">
    <property type="component" value="Chromosome 2"/>
</dbReference>
<evidence type="ECO:0000256" key="1">
    <source>
        <dbReference type="SAM" id="MobiDB-lite"/>
    </source>
</evidence>
<dbReference type="EMBL" id="ADFV01124694">
    <property type="status" value="NOT_ANNOTATED_CDS"/>
    <property type="molecule type" value="Genomic_DNA"/>
</dbReference>
<feature type="region of interest" description="Disordered" evidence="1">
    <location>
        <begin position="56"/>
        <end position="118"/>
    </location>
</feature>